<dbReference type="SUPFAM" id="SSF140959">
    <property type="entry name" value="Indolic compounds 2,3-dioxygenase-like"/>
    <property type="match status" value="1"/>
</dbReference>
<evidence type="ECO:0000256" key="2">
    <source>
        <dbReference type="ARBA" id="ARBA00022723"/>
    </source>
</evidence>
<keyword evidence="2 4" id="KW-0479">Metal-binding</keyword>
<dbReference type="GO" id="GO:0016702">
    <property type="term" value="F:oxidoreductase activity, acting on single donors with incorporation of molecular oxygen, incorporation of two atoms of oxygen"/>
    <property type="evidence" value="ECO:0007669"/>
    <property type="project" value="UniProtKB-ARBA"/>
</dbReference>
<dbReference type="InterPro" id="IPR000898">
    <property type="entry name" value="Indolamine_dOase"/>
</dbReference>
<feature type="binding site" description="proximal binding residue" evidence="4">
    <location>
        <position position="399"/>
    </location>
    <ligand>
        <name>heme b</name>
        <dbReference type="ChEBI" id="CHEBI:60344"/>
    </ligand>
    <ligandPart>
        <name>Fe</name>
        <dbReference type="ChEBI" id="CHEBI:18248"/>
    </ligandPart>
</feature>
<gene>
    <name evidence="5" type="ORF">KFL_001160080</name>
</gene>
<evidence type="ECO:0000256" key="3">
    <source>
        <dbReference type="ARBA" id="ARBA00023004"/>
    </source>
</evidence>
<dbReference type="STRING" id="105231.A0A1Y1HVD0"/>
<accession>A0A1Y1HVD0</accession>
<keyword evidence="5" id="KW-0560">Oxidoreductase</keyword>
<evidence type="ECO:0000256" key="4">
    <source>
        <dbReference type="PIRSR" id="PIRSR600898-1"/>
    </source>
</evidence>
<protein>
    <submittedName>
        <fullName evidence="5">Indoleamine 2,3-dioxygenase</fullName>
    </submittedName>
</protein>
<dbReference type="AlphaFoldDB" id="A0A1Y1HVD0"/>
<name>A0A1Y1HVD0_KLENI</name>
<organism evidence="5 6">
    <name type="scientific">Klebsormidium nitens</name>
    <name type="common">Green alga</name>
    <name type="synonym">Ulothrix nitens</name>
    <dbReference type="NCBI Taxonomy" id="105231"/>
    <lineage>
        <taxon>Eukaryota</taxon>
        <taxon>Viridiplantae</taxon>
        <taxon>Streptophyta</taxon>
        <taxon>Klebsormidiophyceae</taxon>
        <taxon>Klebsormidiales</taxon>
        <taxon>Klebsormidiaceae</taxon>
        <taxon>Klebsormidium</taxon>
    </lineage>
</organism>
<dbReference type="EMBL" id="DF237065">
    <property type="protein sequence ID" value="GAQ82575.1"/>
    <property type="molecule type" value="Genomic_DNA"/>
</dbReference>
<dbReference type="PANTHER" id="PTHR28657:SF3">
    <property type="entry name" value="INDOLEAMINE 2,3-DIOXYGENASE"/>
    <property type="match status" value="1"/>
</dbReference>
<evidence type="ECO:0000313" key="5">
    <source>
        <dbReference type="EMBL" id="GAQ82575.1"/>
    </source>
</evidence>
<dbReference type="InterPro" id="IPR037217">
    <property type="entry name" value="Trp/Indoleamine_2_3_dOase-like"/>
</dbReference>
<keyword evidence="6" id="KW-1185">Reference proteome</keyword>
<dbReference type="GO" id="GO:0020037">
    <property type="term" value="F:heme binding"/>
    <property type="evidence" value="ECO:0007669"/>
    <property type="project" value="InterPro"/>
</dbReference>
<dbReference type="Proteomes" id="UP000054558">
    <property type="component" value="Unassembled WGS sequence"/>
</dbReference>
<dbReference type="OrthoDB" id="10262710at2759"/>
<dbReference type="Pfam" id="PF01231">
    <property type="entry name" value="IDO"/>
    <property type="match status" value="1"/>
</dbReference>
<dbReference type="GO" id="GO:0019441">
    <property type="term" value="P:L-tryptophan catabolic process to kynurenine"/>
    <property type="evidence" value="ECO:0007669"/>
    <property type="project" value="InterPro"/>
</dbReference>
<dbReference type="OMA" id="VPLMDNF"/>
<evidence type="ECO:0000256" key="1">
    <source>
        <dbReference type="ARBA" id="ARBA00007119"/>
    </source>
</evidence>
<sequence>MAIKEVKPAVSGDPIKHHQPQSAVQQSEISLPPAAADGVFKVTGQNGFLPLVPALRQLPSGRYDLLETIMQRIPIALKEAAPDALKKEVLAIPESVAEDWRAAIEVEEDTQLAQAVYRDLSILTAAYITEGRQKENHSRALVPAVLARPFYAAAKRVDQQLIMEYSSYCLNNFYSVDGSEGDWTKLRLIRSFDGGPEEATFILIHSIIEHNTPRMIEVIERVKEAVKAADVAACEEGLKELLKVQERLLVCGLQMFNASDPECYVDKVRPWIFGYKNNPDFPDGVVFDGVLDNQPQFLRGETGAQSNIIPVLDALLGIEHAHDALFQMLKELEDYRPAGHRRYLQDMRRAMWGDDVSEPRADVTRAHALRALVEERGSRELAATFNECVMAVYLFRAMHVIYSDLYIGRKTAKEAATGGTPYKVYLRKHRDESIRQQIQKFPDAVFSSPLPSAEEVAASLDACRSGASENGIPSILRAIPPFSRMIAEHGRGHPSLKTKMYPSKEWALSATDMPCV</sequence>
<keyword evidence="3 4" id="KW-0408">Iron</keyword>
<evidence type="ECO:0000313" key="6">
    <source>
        <dbReference type="Proteomes" id="UP000054558"/>
    </source>
</evidence>
<dbReference type="PANTHER" id="PTHR28657">
    <property type="entry name" value="INDOLEAMINE 2,3-DIOXYGENASE"/>
    <property type="match status" value="1"/>
</dbReference>
<keyword evidence="4" id="KW-0349">Heme</keyword>
<dbReference type="GO" id="GO:0046872">
    <property type="term" value="F:metal ion binding"/>
    <property type="evidence" value="ECO:0007669"/>
    <property type="project" value="UniProtKB-KW"/>
</dbReference>
<keyword evidence="5" id="KW-0223">Dioxygenase</keyword>
<proteinExistence type="inferred from homology"/>
<dbReference type="Gene3D" id="1.20.58.480">
    <property type="match status" value="1"/>
</dbReference>
<reference evidence="5 6" key="1">
    <citation type="journal article" date="2014" name="Nat. Commun.">
        <title>Klebsormidium flaccidum genome reveals primary factors for plant terrestrial adaptation.</title>
        <authorList>
            <person name="Hori K."/>
            <person name="Maruyama F."/>
            <person name="Fujisawa T."/>
            <person name="Togashi T."/>
            <person name="Yamamoto N."/>
            <person name="Seo M."/>
            <person name="Sato S."/>
            <person name="Yamada T."/>
            <person name="Mori H."/>
            <person name="Tajima N."/>
            <person name="Moriyama T."/>
            <person name="Ikeuchi M."/>
            <person name="Watanabe M."/>
            <person name="Wada H."/>
            <person name="Kobayashi K."/>
            <person name="Saito M."/>
            <person name="Masuda T."/>
            <person name="Sasaki-Sekimoto Y."/>
            <person name="Mashiguchi K."/>
            <person name="Awai K."/>
            <person name="Shimojima M."/>
            <person name="Masuda S."/>
            <person name="Iwai M."/>
            <person name="Nobusawa T."/>
            <person name="Narise T."/>
            <person name="Kondo S."/>
            <person name="Saito H."/>
            <person name="Sato R."/>
            <person name="Murakawa M."/>
            <person name="Ihara Y."/>
            <person name="Oshima-Yamada Y."/>
            <person name="Ohtaka K."/>
            <person name="Satoh M."/>
            <person name="Sonobe K."/>
            <person name="Ishii M."/>
            <person name="Ohtani R."/>
            <person name="Kanamori-Sato M."/>
            <person name="Honoki R."/>
            <person name="Miyazaki D."/>
            <person name="Mochizuki H."/>
            <person name="Umetsu J."/>
            <person name="Higashi K."/>
            <person name="Shibata D."/>
            <person name="Kamiya Y."/>
            <person name="Sato N."/>
            <person name="Nakamura Y."/>
            <person name="Tabata S."/>
            <person name="Ida S."/>
            <person name="Kurokawa K."/>
            <person name="Ohta H."/>
        </authorList>
    </citation>
    <scope>NUCLEOTIDE SEQUENCE [LARGE SCALE GENOMIC DNA]</scope>
    <source>
        <strain evidence="5 6">NIES-2285</strain>
    </source>
</reference>
<comment type="similarity">
    <text evidence="1">Belongs to the indoleamine 2,3-dioxygenase family.</text>
</comment>